<name>A0A2N7C7N3_9VIBR</name>
<feature type="chain" id="PRO_5014769604" evidence="2">
    <location>
        <begin position="23"/>
        <end position="320"/>
    </location>
</feature>
<dbReference type="InterPro" id="IPR001279">
    <property type="entry name" value="Metallo-B-lactamas"/>
</dbReference>
<dbReference type="EMBL" id="MCSI01000001">
    <property type="protein sequence ID" value="PME75567.1"/>
    <property type="molecule type" value="Genomic_DNA"/>
</dbReference>
<dbReference type="Proteomes" id="UP000235778">
    <property type="component" value="Unassembled WGS sequence"/>
</dbReference>
<dbReference type="SUPFAM" id="SSF56281">
    <property type="entry name" value="Metallo-hydrolase/oxidoreductase"/>
    <property type="match status" value="1"/>
</dbReference>
<evidence type="ECO:0000256" key="2">
    <source>
        <dbReference type="SAM" id="SignalP"/>
    </source>
</evidence>
<dbReference type="InterPro" id="IPR036866">
    <property type="entry name" value="RibonucZ/Hydroxyglut_hydro"/>
</dbReference>
<evidence type="ECO:0000313" key="4">
    <source>
        <dbReference type="EMBL" id="PME75567.1"/>
    </source>
</evidence>
<dbReference type="PANTHER" id="PTHR46018">
    <property type="entry name" value="ZINC PHOSPHODIESTERASE ELAC PROTEIN 1"/>
    <property type="match status" value="1"/>
</dbReference>
<feature type="signal peptide" evidence="2">
    <location>
        <begin position="1"/>
        <end position="22"/>
    </location>
</feature>
<reference evidence="5" key="1">
    <citation type="submission" date="2016-07" db="EMBL/GenBank/DDBJ databases">
        <title>Nontailed viruses are major unrecognized killers of bacteria in the ocean.</title>
        <authorList>
            <person name="Kauffman K."/>
            <person name="Hussain F."/>
            <person name="Yang J."/>
            <person name="Arevalo P."/>
            <person name="Brown J."/>
            <person name="Cutler M."/>
            <person name="Kelly L."/>
            <person name="Polz M.F."/>
        </authorList>
    </citation>
    <scope>NUCLEOTIDE SEQUENCE [LARGE SCALE GENOMIC DNA]</scope>
    <source>
        <strain evidence="5">10N.286.55.C1</strain>
    </source>
</reference>
<keyword evidence="2" id="KW-0732">Signal</keyword>
<evidence type="ECO:0000259" key="3">
    <source>
        <dbReference type="Pfam" id="PF12706"/>
    </source>
</evidence>
<dbReference type="InterPro" id="IPR044094">
    <property type="entry name" value="AtsA-like_MBL-fold"/>
</dbReference>
<proteinExistence type="predicted"/>
<dbReference type="CDD" id="cd07719">
    <property type="entry name" value="arylsulfatase_AtsA-like_MBL-fold"/>
    <property type="match status" value="1"/>
</dbReference>
<sequence>MKQPLKALAIALGLTLGANCHAIELKPVDTDFTLQILGSGGPISDDLRASSGEIIWWKGKSRIMIDAGGGVYLRFGQAGAKLEDLDFMGITHFHTDHVNDLPALLKGGYFFERDKALEISGPTAGSAFPSLNGYFAANFDPDHGAYAYLAGLYDGTDGLFPVNLTDVDYQSTEPTVVYEKDGLKITALGIPHGDVPCLAYRIESEEGVMVISADQNGSNPAFLDFARGADIMMMPMAIHEQADGVSTFMHAKPSVIGEIAKEINPKILVLNHWMGLGLKRKSESIKIVREYYDGPIMSGRDLARFMIYWQRMKNVFAAAS</sequence>
<dbReference type="RefSeq" id="WP_102267944.1">
    <property type="nucleotide sequence ID" value="NZ_MCSH01000137.1"/>
</dbReference>
<comment type="caution">
    <text evidence="4">The sequence shown here is derived from an EMBL/GenBank/DDBJ whole genome shotgun (WGS) entry which is preliminary data.</text>
</comment>
<feature type="domain" description="Metallo-beta-lactamase" evidence="3">
    <location>
        <begin position="62"/>
        <end position="273"/>
    </location>
</feature>
<dbReference type="Pfam" id="PF12706">
    <property type="entry name" value="Lactamase_B_2"/>
    <property type="match status" value="1"/>
</dbReference>
<evidence type="ECO:0000313" key="5">
    <source>
        <dbReference type="Proteomes" id="UP000235778"/>
    </source>
</evidence>
<dbReference type="PANTHER" id="PTHR46018:SF2">
    <property type="entry name" value="ZINC PHOSPHODIESTERASE ELAC PROTEIN 1"/>
    <property type="match status" value="1"/>
</dbReference>
<accession>A0A2N7C7N3</accession>
<dbReference type="AlphaFoldDB" id="A0A2N7C7N3"/>
<evidence type="ECO:0000256" key="1">
    <source>
        <dbReference type="ARBA" id="ARBA00022801"/>
    </source>
</evidence>
<keyword evidence="1" id="KW-0378">Hydrolase</keyword>
<dbReference type="GO" id="GO:0042781">
    <property type="term" value="F:3'-tRNA processing endoribonuclease activity"/>
    <property type="evidence" value="ECO:0007669"/>
    <property type="project" value="TreeGrafter"/>
</dbReference>
<organism evidence="4 5">
    <name type="scientific">Vibrio lentus</name>
    <dbReference type="NCBI Taxonomy" id="136468"/>
    <lineage>
        <taxon>Bacteria</taxon>
        <taxon>Pseudomonadati</taxon>
        <taxon>Pseudomonadota</taxon>
        <taxon>Gammaproteobacteria</taxon>
        <taxon>Vibrionales</taxon>
        <taxon>Vibrionaceae</taxon>
        <taxon>Vibrio</taxon>
    </lineage>
</organism>
<protein>
    <submittedName>
        <fullName evidence="4">Arylsulfatase</fullName>
    </submittedName>
</protein>
<gene>
    <name evidence="4" type="ORF">BCV30_00420</name>
</gene>
<dbReference type="Gene3D" id="3.60.15.10">
    <property type="entry name" value="Ribonuclease Z/Hydroxyacylglutathione hydrolase-like"/>
    <property type="match status" value="1"/>
</dbReference>